<dbReference type="AlphaFoldDB" id="A0AAN9RFH9"/>
<evidence type="ECO:0000313" key="1">
    <source>
        <dbReference type="EMBL" id="KAK7364578.1"/>
    </source>
</evidence>
<name>A0AAN9RFH9_PHACN</name>
<reference evidence="1 2" key="1">
    <citation type="submission" date="2024-01" db="EMBL/GenBank/DDBJ databases">
        <title>The genomes of 5 underutilized Papilionoideae crops provide insights into root nodulation and disease resistanc.</title>
        <authorList>
            <person name="Jiang F."/>
        </authorList>
    </citation>
    <scope>NUCLEOTIDE SEQUENCE [LARGE SCALE GENOMIC DNA]</scope>
    <source>
        <strain evidence="1">JINMINGXINNONG_FW02</strain>
        <tissue evidence="1">Leaves</tissue>
    </source>
</reference>
<accession>A0AAN9RFH9</accession>
<evidence type="ECO:0000313" key="2">
    <source>
        <dbReference type="Proteomes" id="UP001374584"/>
    </source>
</evidence>
<gene>
    <name evidence="1" type="ORF">VNO80_13315</name>
</gene>
<dbReference type="EMBL" id="JAYMYR010000005">
    <property type="protein sequence ID" value="KAK7364578.1"/>
    <property type="molecule type" value="Genomic_DNA"/>
</dbReference>
<organism evidence="1 2">
    <name type="scientific">Phaseolus coccineus</name>
    <name type="common">Scarlet runner bean</name>
    <name type="synonym">Phaseolus multiflorus</name>
    <dbReference type="NCBI Taxonomy" id="3886"/>
    <lineage>
        <taxon>Eukaryota</taxon>
        <taxon>Viridiplantae</taxon>
        <taxon>Streptophyta</taxon>
        <taxon>Embryophyta</taxon>
        <taxon>Tracheophyta</taxon>
        <taxon>Spermatophyta</taxon>
        <taxon>Magnoliopsida</taxon>
        <taxon>eudicotyledons</taxon>
        <taxon>Gunneridae</taxon>
        <taxon>Pentapetalae</taxon>
        <taxon>rosids</taxon>
        <taxon>fabids</taxon>
        <taxon>Fabales</taxon>
        <taxon>Fabaceae</taxon>
        <taxon>Papilionoideae</taxon>
        <taxon>50 kb inversion clade</taxon>
        <taxon>NPAAA clade</taxon>
        <taxon>indigoferoid/millettioid clade</taxon>
        <taxon>Phaseoleae</taxon>
        <taxon>Phaseolus</taxon>
    </lineage>
</organism>
<sequence>MQGGDSQICFAIVQGSDLFCGGARRTRIAAVQEDSDKLRGGARRRSDLLRDHRGASRLSDIVSRRFAVAQTSIRNGIVGAAALRAGTRLALVATTLVALGGGGVVRGCSRLTAAAR</sequence>
<protein>
    <submittedName>
        <fullName evidence="1">Uncharacterized protein</fullName>
    </submittedName>
</protein>
<comment type="caution">
    <text evidence="1">The sequence shown here is derived from an EMBL/GenBank/DDBJ whole genome shotgun (WGS) entry which is preliminary data.</text>
</comment>
<dbReference type="Proteomes" id="UP001374584">
    <property type="component" value="Unassembled WGS sequence"/>
</dbReference>
<keyword evidence="2" id="KW-1185">Reference proteome</keyword>
<proteinExistence type="predicted"/>